<organism evidence="1 2">
    <name type="scientific">Leucobacter viscericola</name>
    <dbReference type="NCBI Taxonomy" id="2714935"/>
    <lineage>
        <taxon>Bacteria</taxon>
        <taxon>Bacillati</taxon>
        <taxon>Actinomycetota</taxon>
        <taxon>Actinomycetes</taxon>
        <taxon>Micrococcales</taxon>
        <taxon>Microbacteriaceae</taxon>
        <taxon>Leucobacter</taxon>
    </lineage>
</organism>
<dbReference type="KEGG" id="lvi:G7068_08815"/>
<dbReference type="Proteomes" id="UP000502677">
    <property type="component" value="Chromosome"/>
</dbReference>
<dbReference type="EMBL" id="CP049863">
    <property type="protein sequence ID" value="QIK63288.1"/>
    <property type="molecule type" value="Genomic_DNA"/>
</dbReference>
<name>A0A6G7XFY5_9MICO</name>
<sequence length="138" mass="14269">MGLFSRSTDRDEAMATADKITSGKGFTGRIAKAMMGSENLANAHGAVQAAQGAQLAAAAMAQGMPTISARVVAVADTGKLVNHDPVVVLHLVLNDGNESQIQLETLVSKLQIPRAADIVLVMPNAQAPQGYLYMGPAA</sequence>
<keyword evidence="2" id="KW-1185">Reference proteome</keyword>
<evidence type="ECO:0000313" key="2">
    <source>
        <dbReference type="Proteomes" id="UP000502677"/>
    </source>
</evidence>
<proteinExistence type="predicted"/>
<dbReference type="AlphaFoldDB" id="A0A6G7XFY5"/>
<evidence type="ECO:0000313" key="1">
    <source>
        <dbReference type="EMBL" id="QIK63288.1"/>
    </source>
</evidence>
<accession>A0A6G7XFY5</accession>
<dbReference type="RefSeq" id="WP_166291224.1">
    <property type="nucleotide sequence ID" value="NZ_CP049863.1"/>
</dbReference>
<reference evidence="1 2" key="1">
    <citation type="submission" date="2020-03" db="EMBL/GenBank/DDBJ databases">
        <title>Leucobacter sp. nov., isolated from beetles.</title>
        <authorList>
            <person name="Hyun D.-W."/>
            <person name="Bae J.-W."/>
        </authorList>
    </citation>
    <scope>NUCLEOTIDE SEQUENCE [LARGE SCALE GENOMIC DNA]</scope>
    <source>
        <strain evidence="1 2">HDW9C</strain>
    </source>
</reference>
<gene>
    <name evidence="1" type="ORF">G7068_08815</name>
</gene>
<protein>
    <submittedName>
        <fullName evidence="1">Uncharacterized protein</fullName>
    </submittedName>
</protein>